<keyword evidence="1" id="KW-1133">Transmembrane helix</keyword>
<evidence type="ECO:0000256" key="1">
    <source>
        <dbReference type="SAM" id="Phobius"/>
    </source>
</evidence>
<dbReference type="Proteomes" id="UP000544551">
    <property type="component" value="Unassembled WGS sequence"/>
</dbReference>
<evidence type="ECO:0000313" key="2">
    <source>
        <dbReference type="EMBL" id="NME90524.1"/>
    </source>
</evidence>
<keyword evidence="1" id="KW-0812">Transmembrane</keyword>
<dbReference type="AlphaFoldDB" id="A0AB36CPC7"/>
<accession>A0AB36CPC7</accession>
<reference evidence="2 3" key="1">
    <citation type="submission" date="2020-04" db="EMBL/GenBank/DDBJ databases">
        <authorList>
            <person name="Hitch T.C.A."/>
            <person name="Wylensek D."/>
            <person name="Clavel T."/>
        </authorList>
    </citation>
    <scope>NUCLEOTIDE SEQUENCE [LARGE SCALE GENOMIC DNA]</scope>
    <source>
        <strain evidence="2 3">BL-383-APC-3D</strain>
    </source>
</reference>
<comment type="caution">
    <text evidence="2">The sequence shown here is derived from an EMBL/GenBank/DDBJ whole genome shotgun (WGS) entry which is preliminary data.</text>
</comment>
<name>A0AB36CPC7_9CORY</name>
<protein>
    <submittedName>
        <fullName evidence="2">Uncharacterized protein</fullName>
    </submittedName>
</protein>
<evidence type="ECO:0000313" key="3">
    <source>
        <dbReference type="Proteomes" id="UP000544551"/>
    </source>
</evidence>
<organism evidence="2 3">
    <name type="scientific">Corynebacterium stationis</name>
    <dbReference type="NCBI Taxonomy" id="1705"/>
    <lineage>
        <taxon>Bacteria</taxon>
        <taxon>Bacillati</taxon>
        <taxon>Actinomycetota</taxon>
        <taxon>Actinomycetes</taxon>
        <taxon>Mycobacteriales</taxon>
        <taxon>Corynebacteriaceae</taxon>
        <taxon>Corynebacterium</taxon>
    </lineage>
</organism>
<keyword evidence="1" id="KW-0472">Membrane</keyword>
<gene>
    <name evidence="2" type="ORF">HF853_12810</name>
</gene>
<dbReference type="EMBL" id="JABAFZ010000014">
    <property type="protein sequence ID" value="NME90524.1"/>
    <property type="molecule type" value="Genomic_DNA"/>
</dbReference>
<feature type="transmembrane region" description="Helical" evidence="1">
    <location>
        <begin position="15"/>
        <end position="33"/>
    </location>
</feature>
<proteinExistence type="predicted"/>
<sequence length="49" mass="5509">MDSYDAEEEQNKKKAPPVGGLVVLIIPVVVALIEHGPEWIEKLHLLGWF</sequence>
<dbReference type="RefSeq" id="WP_168970640.1">
    <property type="nucleotide sequence ID" value="NZ_JABAFZ010000014.1"/>
</dbReference>